<evidence type="ECO:0000313" key="5">
    <source>
        <dbReference type="EMBL" id="MEX3745360.1"/>
    </source>
</evidence>
<evidence type="ECO:0000313" key="6">
    <source>
        <dbReference type="Proteomes" id="UP001558534"/>
    </source>
</evidence>
<evidence type="ECO:0000256" key="2">
    <source>
        <dbReference type="ARBA" id="ARBA00023125"/>
    </source>
</evidence>
<dbReference type="PROSITE" id="PS50977">
    <property type="entry name" value="HTH_TETR_2"/>
    <property type="match status" value="1"/>
</dbReference>
<evidence type="ECO:0000256" key="3">
    <source>
        <dbReference type="PROSITE-ProRule" id="PRU00335"/>
    </source>
</evidence>
<dbReference type="EMBL" id="JBFRHK010000004">
    <property type="protein sequence ID" value="MEX3745360.1"/>
    <property type="molecule type" value="Genomic_DNA"/>
</dbReference>
<evidence type="ECO:0000256" key="1">
    <source>
        <dbReference type="ARBA" id="ARBA00022491"/>
    </source>
</evidence>
<dbReference type="PANTHER" id="PTHR43479:SF8">
    <property type="entry name" value="TRANSCRIPTIONAL REGULATOR, TETR FAMILY"/>
    <property type="match status" value="1"/>
</dbReference>
<evidence type="ECO:0000259" key="4">
    <source>
        <dbReference type="PROSITE" id="PS50977"/>
    </source>
</evidence>
<gene>
    <name evidence="5" type="ORF">AB1300_09450</name>
</gene>
<dbReference type="RefSeq" id="WP_368636247.1">
    <property type="nucleotide sequence ID" value="NZ_JBFRHK010000004.1"/>
</dbReference>
<proteinExistence type="predicted"/>
<dbReference type="InterPro" id="IPR001647">
    <property type="entry name" value="HTH_TetR"/>
</dbReference>
<dbReference type="InterPro" id="IPR009057">
    <property type="entry name" value="Homeodomain-like_sf"/>
</dbReference>
<keyword evidence="2 3" id="KW-0238">DNA-binding</keyword>
<feature type="DNA-binding region" description="H-T-H motif" evidence="3">
    <location>
        <begin position="35"/>
        <end position="54"/>
    </location>
</feature>
<reference evidence="5 6" key="1">
    <citation type="submission" date="2024-07" db="EMBL/GenBank/DDBJ databases">
        <title>Characterization of a bacterium isolated from hydrolysated instant sea cucumber by whole-genome sequencing and metabolomics.</title>
        <authorList>
            <person name="Luo X."/>
            <person name="Zhang Z."/>
            <person name="Zheng Z."/>
            <person name="Zhang W."/>
            <person name="Ming T."/>
            <person name="Jiao L."/>
            <person name="Su X."/>
            <person name="Kong F."/>
            <person name="Xu J."/>
        </authorList>
    </citation>
    <scope>NUCLEOTIDE SEQUENCE [LARGE SCALE GENOMIC DNA]</scope>
    <source>
        <strain evidence="5 6">XL-2024</strain>
    </source>
</reference>
<feature type="domain" description="HTH tetR-type" evidence="4">
    <location>
        <begin position="12"/>
        <end position="72"/>
    </location>
</feature>
<protein>
    <submittedName>
        <fullName evidence="5">TetR/AcrR family transcriptional regulator</fullName>
    </submittedName>
</protein>
<dbReference type="PANTHER" id="PTHR43479">
    <property type="entry name" value="ACREF/ENVCD OPERON REPRESSOR-RELATED"/>
    <property type="match status" value="1"/>
</dbReference>
<dbReference type="Pfam" id="PF00440">
    <property type="entry name" value="TetR_N"/>
    <property type="match status" value="1"/>
</dbReference>
<keyword evidence="1" id="KW-0678">Repressor</keyword>
<dbReference type="SUPFAM" id="SSF46689">
    <property type="entry name" value="Homeodomain-like"/>
    <property type="match status" value="1"/>
</dbReference>
<accession>A0ABV3VWS4</accession>
<comment type="caution">
    <text evidence="5">The sequence shown here is derived from an EMBL/GenBank/DDBJ whole genome shotgun (WGS) entry which is preliminary data.</text>
</comment>
<dbReference type="Proteomes" id="UP001558534">
    <property type="component" value="Unassembled WGS sequence"/>
</dbReference>
<keyword evidence="6" id="KW-1185">Reference proteome</keyword>
<organism evidence="5 6">
    <name type="scientific">Lysinibacillus xylanilyticus</name>
    <dbReference type="NCBI Taxonomy" id="582475"/>
    <lineage>
        <taxon>Bacteria</taxon>
        <taxon>Bacillati</taxon>
        <taxon>Bacillota</taxon>
        <taxon>Bacilli</taxon>
        <taxon>Bacillales</taxon>
        <taxon>Bacillaceae</taxon>
        <taxon>Lysinibacillus</taxon>
    </lineage>
</organism>
<dbReference type="InterPro" id="IPR050624">
    <property type="entry name" value="HTH-type_Tx_Regulator"/>
</dbReference>
<name>A0ABV3VWS4_9BACI</name>
<dbReference type="Gene3D" id="1.10.357.10">
    <property type="entry name" value="Tetracycline Repressor, domain 2"/>
    <property type="match status" value="1"/>
</dbReference>
<sequence length="202" mass="23271">MARGRKINSNGERSKQLLLEKAVELFSEKGYHDTKISDIVKAANVTQPTFYLYFESKDSLYNDLNKRFQRGFDEIMSKHSEEVVKGIEGLVRMLKQKIKMLFVYILENPKLTKIGLFESEQSVVVKSQLTQQFISLIHLHDCEHLLQSYCVDINVAVDSFVGSLERLILTTLLEQKKLPCELANELIHLYFLISFSRSAPPL</sequence>
<dbReference type="PRINTS" id="PR00455">
    <property type="entry name" value="HTHTETR"/>
</dbReference>